<dbReference type="PROSITE" id="PS51257">
    <property type="entry name" value="PROKAR_LIPOPROTEIN"/>
    <property type="match status" value="1"/>
</dbReference>
<organism evidence="1">
    <name type="scientific">Anguilla anguilla</name>
    <name type="common">European freshwater eel</name>
    <name type="synonym">Muraena anguilla</name>
    <dbReference type="NCBI Taxonomy" id="7936"/>
    <lineage>
        <taxon>Eukaryota</taxon>
        <taxon>Metazoa</taxon>
        <taxon>Chordata</taxon>
        <taxon>Craniata</taxon>
        <taxon>Vertebrata</taxon>
        <taxon>Euteleostomi</taxon>
        <taxon>Actinopterygii</taxon>
        <taxon>Neopterygii</taxon>
        <taxon>Teleostei</taxon>
        <taxon>Anguilliformes</taxon>
        <taxon>Anguillidae</taxon>
        <taxon>Anguilla</taxon>
    </lineage>
</organism>
<sequence length="59" mass="6765">MYQYRPLKTFLEASINSQLCLTTIFSCTSVICQCCKSINLQIHDQGVVSFCETFSTQYK</sequence>
<name>A0A0E9Y2M0_ANGAN</name>
<evidence type="ECO:0000313" key="1">
    <source>
        <dbReference type="EMBL" id="JAI08379.1"/>
    </source>
</evidence>
<reference evidence="1" key="1">
    <citation type="submission" date="2014-11" db="EMBL/GenBank/DDBJ databases">
        <authorList>
            <person name="Amaro Gonzalez C."/>
        </authorList>
    </citation>
    <scope>NUCLEOTIDE SEQUENCE</scope>
</reference>
<reference evidence="1" key="2">
    <citation type="journal article" date="2015" name="Fish Shellfish Immunol.">
        <title>Early steps in the European eel (Anguilla anguilla)-Vibrio vulnificus interaction in the gills: Role of the RtxA13 toxin.</title>
        <authorList>
            <person name="Callol A."/>
            <person name="Pajuelo D."/>
            <person name="Ebbesson L."/>
            <person name="Teles M."/>
            <person name="MacKenzie S."/>
            <person name="Amaro C."/>
        </authorList>
    </citation>
    <scope>NUCLEOTIDE SEQUENCE</scope>
</reference>
<proteinExistence type="predicted"/>
<dbReference type="AlphaFoldDB" id="A0A0E9Y2M0"/>
<protein>
    <submittedName>
        <fullName evidence="1">Uncharacterized protein</fullName>
    </submittedName>
</protein>
<dbReference type="EMBL" id="GBXM01000199">
    <property type="protein sequence ID" value="JAI08379.1"/>
    <property type="molecule type" value="Transcribed_RNA"/>
</dbReference>
<accession>A0A0E9Y2M0</accession>